<comment type="caution">
    <text evidence="2">The sequence shown here is derived from an EMBL/GenBank/DDBJ whole genome shotgun (WGS) entry which is preliminary data.</text>
</comment>
<reference evidence="2 3" key="1">
    <citation type="journal article" date="2019" name="Sci. Rep.">
        <title>A high-quality genome of Eragrostis curvula grass provides insights into Poaceae evolution and supports new strategies to enhance forage quality.</title>
        <authorList>
            <person name="Carballo J."/>
            <person name="Santos B.A.C.M."/>
            <person name="Zappacosta D."/>
            <person name="Garbus I."/>
            <person name="Selva J.P."/>
            <person name="Gallo C.A."/>
            <person name="Diaz A."/>
            <person name="Albertini E."/>
            <person name="Caccamo M."/>
            <person name="Echenique V."/>
        </authorList>
    </citation>
    <scope>NUCLEOTIDE SEQUENCE [LARGE SCALE GENOMIC DNA]</scope>
    <source>
        <strain evidence="3">cv. Victoria</strain>
        <tissue evidence="2">Leaf</tissue>
    </source>
</reference>
<accession>A0A5J9WBE7</accession>
<dbReference type="EMBL" id="RWGY01000004">
    <property type="protein sequence ID" value="TVU45323.1"/>
    <property type="molecule type" value="Genomic_DNA"/>
</dbReference>
<name>A0A5J9WBE7_9POAL</name>
<keyword evidence="3" id="KW-1185">Reference proteome</keyword>
<dbReference type="Gramene" id="TVU45323">
    <property type="protein sequence ID" value="TVU45323"/>
    <property type="gene ID" value="EJB05_04807"/>
</dbReference>
<evidence type="ECO:0000256" key="1">
    <source>
        <dbReference type="SAM" id="SignalP"/>
    </source>
</evidence>
<sequence length="64" mass="6902">MAASNAGLKTATVFVLALFIGQLLMAAPVAVADPYDWCASYSGDALTKYARLVREVINGSHWRE</sequence>
<keyword evidence="1" id="KW-0732">Signal</keyword>
<organism evidence="2 3">
    <name type="scientific">Eragrostis curvula</name>
    <name type="common">weeping love grass</name>
    <dbReference type="NCBI Taxonomy" id="38414"/>
    <lineage>
        <taxon>Eukaryota</taxon>
        <taxon>Viridiplantae</taxon>
        <taxon>Streptophyta</taxon>
        <taxon>Embryophyta</taxon>
        <taxon>Tracheophyta</taxon>
        <taxon>Spermatophyta</taxon>
        <taxon>Magnoliopsida</taxon>
        <taxon>Liliopsida</taxon>
        <taxon>Poales</taxon>
        <taxon>Poaceae</taxon>
        <taxon>PACMAD clade</taxon>
        <taxon>Chloridoideae</taxon>
        <taxon>Eragrostideae</taxon>
        <taxon>Eragrostidinae</taxon>
        <taxon>Eragrostis</taxon>
    </lineage>
</organism>
<gene>
    <name evidence="2" type="ORF">EJB05_04807</name>
</gene>
<feature type="signal peptide" evidence="1">
    <location>
        <begin position="1"/>
        <end position="32"/>
    </location>
</feature>
<proteinExistence type="predicted"/>
<dbReference type="AlphaFoldDB" id="A0A5J9WBE7"/>
<feature type="chain" id="PRO_5023879740" description="Pectate lyase N-terminal domain-containing protein" evidence="1">
    <location>
        <begin position="33"/>
        <end position="64"/>
    </location>
</feature>
<evidence type="ECO:0000313" key="2">
    <source>
        <dbReference type="EMBL" id="TVU45323.1"/>
    </source>
</evidence>
<evidence type="ECO:0000313" key="3">
    <source>
        <dbReference type="Proteomes" id="UP000324897"/>
    </source>
</evidence>
<dbReference type="Proteomes" id="UP000324897">
    <property type="component" value="Chromosome 5"/>
</dbReference>
<protein>
    <recommendedName>
        <fullName evidence="4">Pectate lyase N-terminal domain-containing protein</fullName>
    </recommendedName>
</protein>
<evidence type="ECO:0008006" key="4">
    <source>
        <dbReference type="Google" id="ProtNLM"/>
    </source>
</evidence>